<reference evidence="1" key="1">
    <citation type="journal article" date="2014" name="Front. Microbiol.">
        <title>High frequency of phylogenetically diverse reductive dehalogenase-homologous genes in deep subseafloor sedimentary metagenomes.</title>
        <authorList>
            <person name="Kawai M."/>
            <person name="Futagami T."/>
            <person name="Toyoda A."/>
            <person name="Takaki Y."/>
            <person name="Nishi S."/>
            <person name="Hori S."/>
            <person name="Arai W."/>
            <person name="Tsubouchi T."/>
            <person name="Morono Y."/>
            <person name="Uchiyama I."/>
            <person name="Ito T."/>
            <person name="Fujiyama A."/>
            <person name="Inagaki F."/>
            <person name="Takami H."/>
        </authorList>
    </citation>
    <scope>NUCLEOTIDE SEQUENCE</scope>
    <source>
        <strain evidence="1">Expedition CK06-06</strain>
    </source>
</reference>
<feature type="non-terminal residue" evidence="1">
    <location>
        <position position="1"/>
    </location>
</feature>
<organism evidence="1">
    <name type="scientific">marine sediment metagenome</name>
    <dbReference type="NCBI Taxonomy" id="412755"/>
    <lineage>
        <taxon>unclassified sequences</taxon>
        <taxon>metagenomes</taxon>
        <taxon>ecological metagenomes</taxon>
    </lineage>
</organism>
<comment type="caution">
    <text evidence="1">The sequence shown here is derived from an EMBL/GenBank/DDBJ whole genome shotgun (WGS) entry which is preliminary data.</text>
</comment>
<name>X1NYP6_9ZZZZ</name>
<feature type="non-terminal residue" evidence="1">
    <location>
        <position position="39"/>
    </location>
</feature>
<dbReference type="AlphaFoldDB" id="X1NYP6"/>
<accession>X1NYP6</accession>
<proteinExistence type="predicted"/>
<evidence type="ECO:0000313" key="1">
    <source>
        <dbReference type="EMBL" id="GAI31900.1"/>
    </source>
</evidence>
<protein>
    <submittedName>
        <fullName evidence="1">Uncharacterized protein</fullName>
    </submittedName>
</protein>
<dbReference type="EMBL" id="BARV01014464">
    <property type="protein sequence ID" value="GAI31900.1"/>
    <property type="molecule type" value="Genomic_DNA"/>
</dbReference>
<sequence length="39" mass="4214">VVTLMAISLLGNTTNFYGAEKKAAKWPSHIQVVLDATKP</sequence>
<gene>
    <name evidence="1" type="ORF">S06H3_25225</name>
</gene>